<dbReference type="InterPro" id="IPR051477">
    <property type="entry name" value="Expansin_CellWall"/>
</dbReference>
<name>A0A9P3PK39_LYOSH</name>
<proteinExistence type="predicted"/>
<dbReference type="InterPro" id="IPR036908">
    <property type="entry name" value="RlpA-like_sf"/>
</dbReference>
<dbReference type="CDD" id="cd22191">
    <property type="entry name" value="DPBB_RlpA_EXP_N-like"/>
    <property type="match status" value="1"/>
</dbReference>
<dbReference type="Pfam" id="PF02839">
    <property type="entry name" value="CBM_5_12"/>
    <property type="match status" value="1"/>
</dbReference>
<dbReference type="Gene3D" id="2.10.10.20">
    <property type="entry name" value="Carbohydrate-binding module superfamily 5/12"/>
    <property type="match status" value="1"/>
</dbReference>
<dbReference type="Gene3D" id="2.40.40.10">
    <property type="entry name" value="RlpA-like domain"/>
    <property type="match status" value="1"/>
</dbReference>
<dbReference type="EMBL" id="BRPK01000003">
    <property type="protein sequence ID" value="GLB36782.1"/>
    <property type="molecule type" value="Genomic_DNA"/>
</dbReference>
<dbReference type="SUPFAM" id="SSF51055">
    <property type="entry name" value="Carbohydrate binding domain"/>
    <property type="match status" value="1"/>
</dbReference>
<dbReference type="CDD" id="cd12215">
    <property type="entry name" value="ChiC_BD"/>
    <property type="match status" value="1"/>
</dbReference>
<dbReference type="PANTHER" id="PTHR31836">
    <property type="match status" value="1"/>
</dbReference>
<comment type="caution">
    <text evidence="5">The sequence shown here is derived from an EMBL/GenBank/DDBJ whole genome shotgun (WGS) entry which is preliminary data.</text>
</comment>
<keyword evidence="6" id="KW-1185">Reference proteome</keyword>
<gene>
    <name evidence="5" type="ORF">LshimejAT787_0310690</name>
</gene>
<feature type="compositionally biased region" description="Low complexity" evidence="3">
    <location>
        <begin position="274"/>
        <end position="288"/>
    </location>
</feature>
<dbReference type="GO" id="GO:0004553">
    <property type="term" value="F:hydrolase activity, hydrolyzing O-glycosyl compounds"/>
    <property type="evidence" value="ECO:0007669"/>
    <property type="project" value="InterPro"/>
</dbReference>
<feature type="region of interest" description="Disordered" evidence="3">
    <location>
        <begin position="171"/>
        <end position="211"/>
    </location>
</feature>
<evidence type="ECO:0000313" key="6">
    <source>
        <dbReference type="Proteomes" id="UP001063166"/>
    </source>
</evidence>
<evidence type="ECO:0000313" key="5">
    <source>
        <dbReference type="EMBL" id="GLB36782.1"/>
    </source>
</evidence>
<feature type="domain" description="Chitin-binding type-3" evidence="4">
    <location>
        <begin position="214"/>
        <end position="257"/>
    </location>
</feature>
<evidence type="ECO:0000256" key="3">
    <source>
        <dbReference type="SAM" id="MobiDB-lite"/>
    </source>
</evidence>
<keyword evidence="2" id="KW-0378">Hydrolase</keyword>
<dbReference type="OrthoDB" id="623670at2759"/>
<dbReference type="InterPro" id="IPR003610">
    <property type="entry name" value="CBM5/12"/>
</dbReference>
<dbReference type="PANTHER" id="PTHR31836:SF28">
    <property type="entry name" value="SRCR DOMAIN-CONTAINING PROTEIN-RELATED"/>
    <property type="match status" value="1"/>
</dbReference>
<dbReference type="GO" id="GO:0030246">
    <property type="term" value="F:carbohydrate binding"/>
    <property type="evidence" value="ECO:0007669"/>
    <property type="project" value="InterPro"/>
</dbReference>
<accession>A0A9P3PK39</accession>
<evidence type="ECO:0000256" key="1">
    <source>
        <dbReference type="ARBA" id="ARBA00022729"/>
    </source>
</evidence>
<organism evidence="5 6">
    <name type="scientific">Lyophyllum shimeji</name>
    <name type="common">Hon-shimeji</name>
    <name type="synonym">Tricholoma shimeji</name>
    <dbReference type="NCBI Taxonomy" id="47721"/>
    <lineage>
        <taxon>Eukaryota</taxon>
        <taxon>Fungi</taxon>
        <taxon>Dikarya</taxon>
        <taxon>Basidiomycota</taxon>
        <taxon>Agaricomycotina</taxon>
        <taxon>Agaricomycetes</taxon>
        <taxon>Agaricomycetidae</taxon>
        <taxon>Agaricales</taxon>
        <taxon>Tricholomatineae</taxon>
        <taxon>Lyophyllaceae</taxon>
        <taxon>Lyophyllum</taxon>
    </lineage>
</organism>
<dbReference type="InterPro" id="IPR036573">
    <property type="entry name" value="CBM_sf_5/12"/>
</dbReference>
<evidence type="ECO:0000259" key="4">
    <source>
        <dbReference type="SMART" id="SM00495"/>
    </source>
</evidence>
<sequence length="310" mass="32062">MRGTATIRCQFLLRAGLYRLIPTNRSPPTCDTGLSSLSFVINITCYPCTVATMPSLFKLSAVLLPLISAVAAYTGDLTFFTPGLGACGLTNSDADMIAAVSVEFYNTFPGATANPNLNPICGKMATVNYGGKTIRVAITDKCYACALYDLDLSPTAFNMLADPSIGRLHGAEWTLDGTTPPPTTTPPPPPPTTTTPPPPPPTTTSPSGGSCAGVAPWSSSVAYTGGQQVTYNGHLWTAKWWTQADTPGGVAGVWTDNGACSAKLVATAQAVAVTSSAAPASAPNVSDSKTSPSSAKDGAKVVRSSRFFRL</sequence>
<dbReference type="GO" id="GO:0005975">
    <property type="term" value="P:carbohydrate metabolic process"/>
    <property type="evidence" value="ECO:0007669"/>
    <property type="project" value="InterPro"/>
</dbReference>
<dbReference type="AlphaFoldDB" id="A0A9P3PK39"/>
<feature type="region of interest" description="Disordered" evidence="3">
    <location>
        <begin position="274"/>
        <end position="304"/>
    </location>
</feature>
<protein>
    <submittedName>
        <fullName evidence="5">Lytic transglycolase</fullName>
    </submittedName>
</protein>
<dbReference type="SMART" id="SM00495">
    <property type="entry name" value="ChtBD3"/>
    <property type="match status" value="1"/>
</dbReference>
<reference evidence="5" key="1">
    <citation type="submission" date="2022-07" db="EMBL/GenBank/DDBJ databases">
        <title>The genome of Lyophyllum shimeji provides insight into the initial evolution of ectomycorrhizal fungal genome.</title>
        <authorList>
            <person name="Kobayashi Y."/>
            <person name="Shibata T."/>
            <person name="Hirakawa H."/>
            <person name="Shigenobu S."/>
            <person name="Nishiyama T."/>
            <person name="Yamada A."/>
            <person name="Hasebe M."/>
            <person name="Kawaguchi M."/>
        </authorList>
    </citation>
    <scope>NUCLEOTIDE SEQUENCE</scope>
    <source>
        <strain evidence="5">AT787</strain>
    </source>
</reference>
<feature type="compositionally biased region" description="Pro residues" evidence="3">
    <location>
        <begin position="179"/>
        <end position="203"/>
    </location>
</feature>
<dbReference type="Proteomes" id="UP001063166">
    <property type="component" value="Unassembled WGS sequence"/>
</dbReference>
<dbReference type="SUPFAM" id="SSF50685">
    <property type="entry name" value="Barwin-like endoglucanases"/>
    <property type="match status" value="1"/>
</dbReference>
<evidence type="ECO:0000256" key="2">
    <source>
        <dbReference type="ARBA" id="ARBA00022801"/>
    </source>
</evidence>
<keyword evidence="1" id="KW-0732">Signal</keyword>
<dbReference type="GO" id="GO:0005576">
    <property type="term" value="C:extracellular region"/>
    <property type="evidence" value="ECO:0007669"/>
    <property type="project" value="InterPro"/>
</dbReference>